<proteinExistence type="predicted"/>
<feature type="chain" id="PRO_5047189694" evidence="2">
    <location>
        <begin position="27"/>
        <end position="68"/>
    </location>
</feature>
<dbReference type="RefSeq" id="WP_166822455.1">
    <property type="nucleotide sequence ID" value="NZ_JAAOLX010000002.1"/>
</dbReference>
<gene>
    <name evidence="3" type="ORF">HA050_04120</name>
</gene>
<feature type="signal peptide" evidence="2">
    <location>
        <begin position="1"/>
        <end position="26"/>
    </location>
</feature>
<comment type="caution">
    <text evidence="3">The sequence shown here is derived from an EMBL/GenBank/DDBJ whole genome shotgun (WGS) entry which is preliminary data.</text>
</comment>
<reference evidence="3 4" key="1">
    <citation type="submission" date="2020-03" db="EMBL/GenBank/DDBJ databases">
        <title>Draft genome sequence of environmentally isolated violet-colored cultures.</title>
        <authorList>
            <person name="Wilson H.S."/>
        </authorList>
    </citation>
    <scope>NUCLEOTIDE SEQUENCE [LARGE SCALE GENOMIC DNA]</scope>
    <source>
        <strain evidence="3 4">HSC-16F04</strain>
    </source>
</reference>
<name>A0ABX0KS71_9NEIS</name>
<keyword evidence="1" id="KW-0472">Membrane</keyword>
<dbReference type="InterPro" id="IPR008020">
    <property type="entry name" value="G8P"/>
</dbReference>
<feature type="transmembrane region" description="Helical" evidence="1">
    <location>
        <begin position="42"/>
        <end position="61"/>
    </location>
</feature>
<protein>
    <submittedName>
        <fullName evidence="3">Uncharacterized protein</fullName>
    </submittedName>
</protein>
<evidence type="ECO:0000256" key="2">
    <source>
        <dbReference type="SAM" id="SignalP"/>
    </source>
</evidence>
<keyword evidence="1" id="KW-1133">Transmembrane helix</keyword>
<dbReference type="SUPFAM" id="SSF57987">
    <property type="entry name" value="Inovirus (filamentous phage) major coat protein"/>
    <property type="match status" value="1"/>
</dbReference>
<accession>A0ABX0KS71</accession>
<keyword evidence="1" id="KW-0812">Transmembrane</keyword>
<keyword evidence="2" id="KW-0732">Signal</keyword>
<evidence type="ECO:0000313" key="4">
    <source>
        <dbReference type="Proteomes" id="UP000712570"/>
    </source>
</evidence>
<dbReference type="Proteomes" id="UP000712570">
    <property type="component" value="Unassembled WGS sequence"/>
</dbReference>
<sequence>MNNFFKRASRVVLVVAGTVVTAPAFAAVDITAAIAELGEAQKAVGLIGIAALSIAVGIKVFKWAQKAL</sequence>
<keyword evidence="4" id="KW-1185">Reference proteome</keyword>
<dbReference type="EMBL" id="JAAOLX010000002">
    <property type="protein sequence ID" value="NHQ85297.1"/>
    <property type="molecule type" value="Genomic_DNA"/>
</dbReference>
<evidence type="ECO:0000256" key="1">
    <source>
        <dbReference type="SAM" id="Phobius"/>
    </source>
</evidence>
<evidence type="ECO:0000313" key="3">
    <source>
        <dbReference type="EMBL" id="NHQ85297.1"/>
    </source>
</evidence>
<dbReference type="Pfam" id="PF05356">
    <property type="entry name" value="Phage_Coat_B"/>
    <property type="match status" value="1"/>
</dbReference>
<organism evidence="3 4">
    <name type="scientific">Iodobacter violaceini</name>
    <dbReference type="NCBI Taxonomy" id="3044271"/>
    <lineage>
        <taxon>Bacteria</taxon>
        <taxon>Pseudomonadati</taxon>
        <taxon>Pseudomonadota</taxon>
        <taxon>Betaproteobacteria</taxon>
        <taxon>Neisseriales</taxon>
        <taxon>Chitinibacteraceae</taxon>
        <taxon>Iodobacter</taxon>
    </lineage>
</organism>